<organism evidence="1 2">
    <name type="scientific">Candidatus Yanofskybacteria bacterium RIFCSPHIGHO2_01_FULL_41_26</name>
    <dbReference type="NCBI Taxonomy" id="1802661"/>
    <lineage>
        <taxon>Bacteria</taxon>
        <taxon>Candidatus Yanofskyibacteriota</taxon>
    </lineage>
</organism>
<sequence>MEYEKALSDAEVRLYYVYLRLVDWDSKHIYTFGSTSITIRQLKSAYLPDWSVGKISYTRSSLIQKTWLEKRPEHRVGVRCYPVYRSKSVQLAEHAIQLMRQSVQAPELPVQSAEIGSPEGRELLRKKKEELFGKMKL</sequence>
<accession>A0A1F8ED24</accession>
<evidence type="ECO:0000313" key="2">
    <source>
        <dbReference type="Proteomes" id="UP000176893"/>
    </source>
</evidence>
<protein>
    <submittedName>
        <fullName evidence="1">Uncharacterized protein</fullName>
    </submittedName>
</protein>
<dbReference type="AlphaFoldDB" id="A0A1F8ED24"/>
<proteinExistence type="predicted"/>
<comment type="caution">
    <text evidence="1">The sequence shown here is derived from an EMBL/GenBank/DDBJ whole genome shotgun (WGS) entry which is preliminary data.</text>
</comment>
<dbReference type="EMBL" id="MGJB01000015">
    <property type="protein sequence ID" value="OGM98507.1"/>
    <property type="molecule type" value="Genomic_DNA"/>
</dbReference>
<evidence type="ECO:0000313" key="1">
    <source>
        <dbReference type="EMBL" id="OGM98507.1"/>
    </source>
</evidence>
<gene>
    <name evidence="1" type="ORF">A2649_02955</name>
</gene>
<dbReference type="Proteomes" id="UP000176893">
    <property type="component" value="Unassembled WGS sequence"/>
</dbReference>
<name>A0A1F8ED24_9BACT</name>
<dbReference type="STRING" id="1802661.A2649_02955"/>
<reference evidence="1 2" key="1">
    <citation type="journal article" date="2016" name="Nat. Commun.">
        <title>Thousands of microbial genomes shed light on interconnected biogeochemical processes in an aquifer system.</title>
        <authorList>
            <person name="Anantharaman K."/>
            <person name="Brown C.T."/>
            <person name="Hug L.A."/>
            <person name="Sharon I."/>
            <person name="Castelle C.J."/>
            <person name="Probst A.J."/>
            <person name="Thomas B.C."/>
            <person name="Singh A."/>
            <person name="Wilkins M.J."/>
            <person name="Karaoz U."/>
            <person name="Brodie E.L."/>
            <person name="Williams K.H."/>
            <person name="Hubbard S.S."/>
            <person name="Banfield J.F."/>
        </authorList>
    </citation>
    <scope>NUCLEOTIDE SEQUENCE [LARGE SCALE GENOMIC DNA]</scope>
</reference>